<gene>
    <name evidence="2" type="ORF">E2562_030639</name>
</gene>
<accession>A0A6G1C0S0</accession>
<dbReference type="Proteomes" id="UP000479710">
    <property type="component" value="Unassembled WGS sequence"/>
</dbReference>
<sequence length="262" mass="28789">MVTVLRSTLSLPAAPDSDEVEQQPPPPPEPPRQGEQSSDGEEDEGSGDEEDEDEGSGDDEDERSGEDEGSGDDEAPPENNVAPPSDDDEDEDEESDSSEDEETPPEPAPQPNQNVSLELKGKAPLVEVIDSPQGKRKMSPAEVVESPQQKRKALQAKITGSMEAAAPAQEDNHGRNKGDTDMEKQFKEKLASYFYLGNEVLALDEEQPDLFKEPFLKLGDNKATAMDTKIKKLRLAQVRLILRRQDLEKKVTKLLLDLLKSS</sequence>
<feature type="compositionally biased region" description="Basic and acidic residues" evidence="1">
    <location>
        <begin position="170"/>
        <end position="180"/>
    </location>
</feature>
<feature type="compositionally biased region" description="Acidic residues" evidence="1">
    <location>
        <begin position="85"/>
        <end position="104"/>
    </location>
</feature>
<evidence type="ECO:0000313" key="3">
    <source>
        <dbReference type="Proteomes" id="UP000479710"/>
    </source>
</evidence>
<dbReference type="OrthoDB" id="696813at2759"/>
<evidence type="ECO:0000256" key="1">
    <source>
        <dbReference type="SAM" id="MobiDB-lite"/>
    </source>
</evidence>
<feature type="region of interest" description="Disordered" evidence="1">
    <location>
        <begin position="1"/>
        <end position="180"/>
    </location>
</feature>
<comment type="caution">
    <text evidence="2">The sequence shown here is derived from an EMBL/GenBank/DDBJ whole genome shotgun (WGS) entry which is preliminary data.</text>
</comment>
<proteinExistence type="predicted"/>
<name>A0A6G1C0S0_9ORYZ</name>
<keyword evidence="3" id="KW-1185">Reference proteome</keyword>
<reference evidence="2 3" key="1">
    <citation type="submission" date="2019-11" db="EMBL/GenBank/DDBJ databases">
        <title>Whole genome sequence of Oryza granulata.</title>
        <authorList>
            <person name="Li W."/>
        </authorList>
    </citation>
    <scope>NUCLEOTIDE SEQUENCE [LARGE SCALE GENOMIC DNA]</scope>
    <source>
        <strain evidence="3">cv. Menghai</strain>
        <tissue evidence="2">Leaf</tissue>
    </source>
</reference>
<dbReference type="EMBL" id="SPHZ02000011">
    <property type="protein sequence ID" value="KAF0893849.1"/>
    <property type="molecule type" value="Genomic_DNA"/>
</dbReference>
<evidence type="ECO:0000313" key="2">
    <source>
        <dbReference type="EMBL" id="KAF0893849.1"/>
    </source>
</evidence>
<protein>
    <submittedName>
        <fullName evidence="2">Uncharacterized protein</fullName>
    </submittedName>
</protein>
<feature type="compositionally biased region" description="Polar residues" evidence="1">
    <location>
        <begin position="1"/>
        <end position="10"/>
    </location>
</feature>
<feature type="compositionally biased region" description="Acidic residues" evidence="1">
    <location>
        <begin position="38"/>
        <end position="76"/>
    </location>
</feature>
<organism evidence="2 3">
    <name type="scientific">Oryza meyeriana var. granulata</name>
    <dbReference type="NCBI Taxonomy" id="110450"/>
    <lineage>
        <taxon>Eukaryota</taxon>
        <taxon>Viridiplantae</taxon>
        <taxon>Streptophyta</taxon>
        <taxon>Embryophyta</taxon>
        <taxon>Tracheophyta</taxon>
        <taxon>Spermatophyta</taxon>
        <taxon>Magnoliopsida</taxon>
        <taxon>Liliopsida</taxon>
        <taxon>Poales</taxon>
        <taxon>Poaceae</taxon>
        <taxon>BOP clade</taxon>
        <taxon>Oryzoideae</taxon>
        <taxon>Oryzeae</taxon>
        <taxon>Oryzinae</taxon>
        <taxon>Oryza</taxon>
        <taxon>Oryza meyeriana</taxon>
    </lineage>
</organism>
<dbReference type="AlphaFoldDB" id="A0A6G1C0S0"/>